<evidence type="ECO:0000256" key="1">
    <source>
        <dbReference type="SAM" id="MobiDB-lite"/>
    </source>
</evidence>
<keyword evidence="3" id="KW-1185">Reference proteome</keyword>
<organism evidence="2 3">
    <name type="scientific">Trifolium medium</name>
    <dbReference type="NCBI Taxonomy" id="97028"/>
    <lineage>
        <taxon>Eukaryota</taxon>
        <taxon>Viridiplantae</taxon>
        <taxon>Streptophyta</taxon>
        <taxon>Embryophyta</taxon>
        <taxon>Tracheophyta</taxon>
        <taxon>Spermatophyta</taxon>
        <taxon>Magnoliopsida</taxon>
        <taxon>eudicotyledons</taxon>
        <taxon>Gunneridae</taxon>
        <taxon>Pentapetalae</taxon>
        <taxon>rosids</taxon>
        <taxon>fabids</taxon>
        <taxon>Fabales</taxon>
        <taxon>Fabaceae</taxon>
        <taxon>Papilionoideae</taxon>
        <taxon>50 kb inversion clade</taxon>
        <taxon>NPAAA clade</taxon>
        <taxon>Hologalegina</taxon>
        <taxon>IRL clade</taxon>
        <taxon>Trifolieae</taxon>
        <taxon>Trifolium</taxon>
    </lineage>
</organism>
<name>A0A392W1I1_9FABA</name>
<sequence length="60" mass="6712">MNQYTCALRSTSSRVAPTTERKTDEQGYTARCTGPAARCANARRSNCPCTMIPERITTRR</sequence>
<evidence type="ECO:0000313" key="2">
    <source>
        <dbReference type="EMBL" id="MCI94137.1"/>
    </source>
</evidence>
<reference evidence="2 3" key="1">
    <citation type="journal article" date="2018" name="Front. Plant Sci.">
        <title>Red Clover (Trifolium pratense) and Zigzag Clover (T. medium) - A Picture of Genomic Similarities and Differences.</title>
        <authorList>
            <person name="Dluhosova J."/>
            <person name="Istvanek J."/>
            <person name="Nedelnik J."/>
            <person name="Repkova J."/>
        </authorList>
    </citation>
    <scope>NUCLEOTIDE SEQUENCE [LARGE SCALE GENOMIC DNA]</scope>
    <source>
        <strain evidence="3">cv. 10/8</strain>
        <tissue evidence="2">Leaf</tissue>
    </source>
</reference>
<comment type="caution">
    <text evidence="2">The sequence shown here is derived from an EMBL/GenBank/DDBJ whole genome shotgun (WGS) entry which is preliminary data.</text>
</comment>
<feature type="region of interest" description="Disordered" evidence="1">
    <location>
        <begin position="1"/>
        <end position="22"/>
    </location>
</feature>
<feature type="compositionally biased region" description="Polar residues" evidence="1">
    <location>
        <begin position="1"/>
        <end position="16"/>
    </location>
</feature>
<protein>
    <submittedName>
        <fullName evidence="2">Uncharacterized protein</fullName>
    </submittedName>
</protein>
<dbReference type="Proteomes" id="UP000265520">
    <property type="component" value="Unassembled WGS sequence"/>
</dbReference>
<dbReference type="EMBL" id="LXQA011348318">
    <property type="protein sequence ID" value="MCI94137.1"/>
    <property type="molecule type" value="Genomic_DNA"/>
</dbReference>
<evidence type="ECO:0000313" key="3">
    <source>
        <dbReference type="Proteomes" id="UP000265520"/>
    </source>
</evidence>
<dbReference type="AlphaFoldDB" id="A0A392W1I1"/>
<proteinExistence type="predicted"/>
<accession>A0A392W1I1</accession>